<evidence type="ECO:0000313" key="3">
    <source>
        <dbReference type="EMBL" id="KIK50747.1"/>
    </source>
</evidence>
<name>A0A0D0BZC2_9AGAR</name>
<protein>
    <submittedName>
        <fullName evidence="3">Uncharacterized protein</fullName>
    </submittedName>
</protein>
<dbReference type="Proteomes" id="UP000053593">
    <property type="component" value="Unassembled WGS sequence"/>
</dbReference>
<evidence type="ECO:0000256" key="2">
    <source>
        <dbReference type="SAM" id="Phobius"/>
    </source>
</evidence>
<dbReference type="EMBL" id="KN834886">
    <property type="protein sequence ID" value="KIK50747.1"/>
    <property type="molecule type" value="Genomic_DNA"/>
</dbReference>
<reference evidence="3 4" key="1">
    <citation type="submission" date="2014-04" db="EMBL/GenBank/DDBJ databases">
        <title>Evolutionary Origins and Diversification of the Mycorrhizal Mutualists.</title>
        <authorList>
            <consortium name="DOE Joint Genome Institute"/>
            <consortium name="Mycorrhizal Genomics Consortium"/>
            <person name="Kohler A."/>
            <person name="Kuo A."/>
            <person name="Nagy L.G."/>
            <person name="Floudas D."/>
            <person name="Copeland A."/>
            <person name="Barry K.W."/>
            <person name="Cichocki N."/>
            <person name="Veneault-Fourrey C."/>
            <person name="LaButti K."/>
            <person name="Lindquist E.A."/>
            <person name="Lipzen A."/>
            <person name="Lundell T."/>
            <person name="Morin E."/>
            <person name="Murat C."/>
            <person name="Riley R."/>
            <person name="Ohm R."/>
            <person name="Sun H."/>
            <person name="Tunlid A."/>
            <person name="Henrissat B."/>
            <person name="Grigoriev I.V."/>
            <person name="Hibbett D.S."/>
            <person name="Martin F."/>
        </authorList>
    </citation>
    <scope>NUCLEOTIDE SEQUENCE [LARGE SCALE GENOMIC DNA]</scope>
    <source>
        <strain evidence="3 4">FD-317 M1</strain>
    </source>
</reference>
<dbReference type="HOGENOM" id="CLU_723725_0_0_1"/>
<keyword evidence="2" id="KW-1133">Transmembrane helix</keyword>
<evidence type="ECO:0000313" key="4">
    <source>
        <dbReference type="Proteomes" id="UP000053593"/>
    </source>
</evidence>
<proteinExistence type="predicted"/>
<gene>
    <name evidence="3" type="ORF">GYMLUDRAFT_65156</name>
</gene>
<feature type="region of interest" description="Disordered" evidence="1">
    <location>
        <begin position="212"/>
        <end position="237"/>
    </location>
</feature>
<sequence length="382" mass="41587">MATTTTAAACKLPRKSIPKSPSKFWPPSTELTKKKSPVKTKSPAKQNTSILPAQKCTPQCCKQCVGCPLCVSVNCFHSKAYQDLLQELLHGSSSINNNLSGPFQTAQPMAMPANVQLGISNLAVQSSASNNIQTSSAQGLSFAACTRSSSLNPFCTPRLLLGRACPVSLHPVISLALEENIDPLIHQIGCEMEKMQRGQLLIRPFIDPAETSTYQDSSPNGSSSVATQQSTLAESISSQQSMPTITLVCYKQDHAMVAHSIHRYIQGAGQGILDWEVIHKCPLSNPIPTLVKTTHCVNSSALRQDAGFILQLSIPTATVYFNIFLLVASWMNLTRYFLTMYILLQHLASEVYQANLTIATTQAENDDLQAQQDAMEKELGHH</sequence>
<organism evidence="3 4">
    <name type="scientific">Collybiopsis luxurians FD-317 M1</name>
    <dbReference type="NCBI Taxonomy" id="944289"/>
    <lineage>
        <taxon>Eukaryota</taxon>
        <taxon>Fungi</taxon>
        <taxon>Dikarya</taxon>
        <taxon>Basidiomycota</taxon>
        <taxon>Agaricomycotina</taxon>
        <taxon>Agaricomycetes</taxon>
        <taxon>Agaricomycetidae</taxon>
        <taxon>Agaricales</taxon>
        <taxon>Marasmiineae</taxon>
        <taxon>Omphalotaceae</taxon>
        <taxon>Collybiopsis</taxon>
        <taxon>Collybiopsis luxurians</taxon>
    </lineage>
</organism>
<dbReference type="AlphaFoldDB" id="A0A0D0BZC2"/>
<evidence type="ECO:0000256" key="1">
    <source>
        <dbReference type="SAM" id="MobiDB-lite"/>
    </source>
</evidence>
<accession>A0A0D0BZC2</accession>
<feature type="region of interest" description="Disordered" evidence="1">
    <location>
        <begin position="1"/>
        <end position="46"/>
    </location>
</feature>
<feature type="transmembrane region" description="Helical" evidence="2">
    <location>
        <begin position="319"/>
        <end position="338"/>
    </location>
</feature>
<keyword evidence="4" id="KW-1185">Reference proteome</keyword>
<keyword evidence="2" id="KW-0812">Transmembrane</keyword>
<keyword evidence="2" id="KW-0472">Membrane</keyword>